<dbReference type="EMBL" id="FZOJ01000002">
    <property type="protein sequence ID" value="SNR95462.1"/>
    <property type="molecule type" value="Genomic_DNA"/>
</dbReference>
<evidence type="ECO:0000313" key="2">
    <source>
        <dbReference type="Proteomes" id="UP000198304"/>
    </source>
</evidence>
<dbReference type="NCBIfam" id="TIGR01603">
    <property type="entry name" value="maj_tail_phi13"/>
    <property type="match status" value="1"/>
</dbReference>
<dbReference type="OrthoDB" id="3078218at2"/>
<dbReference type="Proteomes" id="UP000198304">
    <property type="component" value="Unassembled WGS sequence"/>
</dbReference>
<protein>
    <submittedName>
        <fullName evidence="1">Phage major tail protein, phi13 family</fullName>
    </submittedName>
</protein>
<accession>A0A239AJE2</accession>
<reference evidence="1 2" key="1">
    <citation type="submission" date="2017-06" db="EMBL/GenBank/DDBJ databases">
        <authorList>
            <person name="Kim H.J."/>
            <person name="Triplett B.A."/>
        </authorList>
    </citation>
    <scope>NUCLEOTIDE SEQUENCE [LARGE SCALE GENOMIC DNA]</scope>
    <source>
        <strain evidence="1 2">SCA</strain>
    </source>
</reference>
<dbReference type="InterPro" id="IPR006490">
    <property type="entry name" value="Maj_tail_phi13"/>
</dbReference>
<gene>
    <name evidence="1" type="ORF">SAMN05446037_100265</name>
</gene>
<evidence type="ECO:0000313" key="1">
    <source>
        <dbReference type="EMBL" id="SNR95462.1"/>
    </source>
</evidence>
<name>A0A239AJE2_9FIRM</name>
<organism evidence="1 2">
    <name type="scientific">Anaerovirgula multivorans</name>
    <dbReference type="NCBI Taxonomy" id="312168"/>
    <lineage>
        <taxon>Bacteria</taxon>
        <taxon>Bacillati</taxon>
        <taxon>Bacillota</taxon>
        <taxon>Clostridia</taxon>
        <taxon>Peptostreptococcales</taxon>
        <taxon>Natronincolaceae</taxon>
        <taxon>Anaerovirgula</taxon>
    </lineage>
</organism>
<keyword evidence="2" id="KW-1185">Reference proteome</keyword>
<proteinExistence type="predicted"/>
<dbReference type="Pfam" id="PF04630">
    <property type="entry name" value="Phage_TTP_1"/>
    <property type="match status" value="1"/>
</dbReference>
<dbReference type="InterPro" id="IPR006724">
    <property type="entry name" value="Phage_TTP"/>
</dbReference>
<dbReference type="RefSeq" id="WP_089281270.1">
    <property type="nucleotide sequence ID" value="NZ_FZOJ01000002.1"/>
</dbReference>
<dbReference type="AlphaFoldDB" id="A0A239AJE2"/>
<sequence length="198" mass="21487">MSNVPVIGLDMFHYTHVLTDSASAPTTYDDAVHVPNVTAANINFNGEVATFFADNGPAVVYSQIGEVEVEISIADLPPEDYAFLIGANYEDGLVDLDTSASAPDVAIGFRAQKANGAYRYMYLYKGKFSVPNAEHETKADTVNFQPQTITFKGVQRASDSKVFRRIDSDDTNLPSGVTATTLLTDFFADPDYTPVVIP</sequence>